<dbReference type="EMBL" id="FWFW01000006">
    <property type="protein sequence ID" value="SLN45471.1"/>
    <property type="molecule type" value="Genomic_DNA"/>
</dbReference>
<reference evidence="2 3" key="1">
    <citation type="submission" date="2017-03" db="EMBL/GenBank/DDBJ databases">
        <authorList>
            <person name="Afonso C.L."/>
            <person name="Miller P.J."/>
            <person name="Scott M.A."/>
            <person name="Spackman E."/>
            <person name="Goraichik I."/>
            <person name="Dimitrov K.M."/>
            <person name="Suarez D.L."/>
            <person name="Swayne D.E."/>
        </authorList>
    </citation>
    <scope>NUCLEOTIDE SEQUENCE [LARGE SCALE GENOMIC DNA]</scope>
    <source>
        <strain evidence="2 3">CECT 7971</strain>
    </source>
</reference>
<organism evidence="2 3">
    <name type="scientific">Pacificibacter marinus</name>
    <dbReference type="NCBI Taxonomy" id="658057"/>
    <lineage>
        <taxon>Bacteria</taxon>
        <taxon>Pseudomonadati</taxon>
        <taxon>Pseudomonadota</taxon>
        <taxon>Alphaproteobacteria</taxon>
        <taxon>Rhodobacterales</taxon>
        <taxon>Roseobacteraceae</taxon>
        <taxon>Pacificibacter</taxon>
    </lineage>
</organism>
<sequence length="142" mass="15695">MSILPKKTVIIAVLANVFILFWAYMFGTSLYAGQCYKDGVTPEKRLEICTRSLSLNGVFLTDWQQASNSFAQAVALADLGEASRSVTMFSASWDQAKPFLRGKDQKEKVQHFLRDMTYRLTLTPAAKSALSTVLKSCTTPSG</sequence>
<proteinExistence type="predicted"/>
<dbReference type="OrthoDB" id="7871165at2"/>
<feature type="transmembrane region" description="Helical" evidence="1">
    <location>
        <begin position="9"/>
        <end position="27"/>
    </location>
</feature>
<dbReference type="Proteomes" id="UP000193307">
    <property type="component" value="Unassembled WGS sequence"/>
</dbReference>
<keyword evidence="1" id="KW-1133">Transmembrane helix</keyword>
<keyword evidence="3" id="KW-1185">Reference proteome</keyword>
<dbReference type="RefSeq" id="WP_085849327.1">
    <property type="nucleotide sequence ID" value="NZ_FNZV01000005.1"/>
</dbReference>
<dbReference type="STRING" id="658057.SAMN04488032_105129"/>
<evidence type="ECO:0000313" key="3">
    <source>
        <dbReference type="Proteomes" id="UP000193307"/>
    </source>
</evidence>
<name>A0A1Y5SPP7_9RHOB</name>
<evidence type="ECO:0000256" key="1">
    <source>
        <dbReference type="SAM" id="Phobius"/>
    </source>
</evidence>
<protein>
    <submittedName>
        <fullName evidence="2">Uncharacterized protein</fullName>
    </submittedName>
</protein>
<evidence type="ECO:0000313" key="2">
    <source>
        <dbReference type="EMBL" id="SLN45471.1"/>
    </source>
</evidence>
<keyword evidence="1" id="KW-0812">Transmembrane</keyword>
<keyword evidence="1" id="KW-0472">Membrane</keyword>
<gene>
    <name evidence="2" type="ORF">PAM7971_02196</name>
</gene>
<dbReference type="AlphaFoldDB" id="A0A1Y5SPP7"/>
<accession>A0A1Y5SPP7</accession>